<protein>
    <submittedName>
        <fullName evidence="1">(rape) hypothetical protein</fullName>
    </submittedName>
</protein>
<sequence>MEKHPESARATVLFNATSLRHASFMRWAANLAAPPNQTTTCFPKTPLVLYLSSVNIHQNPSITGVESEENQIKRKCGNLGHKEKRCLLPPNSPTVLEVNEELNVPVVNIANLPQESSMSSPQSTTSQEKLAIIDETLLHSHMEIIGDQEKMEQSTKEITTFQQEATLPLQELQRIMESTPSNMITTEIASEDDASIDSQPAINTTIDPPDRESNTHMFTRGGRSIKPTQKVQEMGWTKVNGRGKHVSRGRVVTATHYII</sequence>
<accession>A0A816HZB5</accession>
<proteinExistence type="predicted"/>
<dbReference type="Proteomes" id="UP001295469">
    <property type="component" value="Chromosome C03"/>
</dbReference>
<organism evidence="1">
    <name type="scientific">Brassica napus</name>
    <name type="common">Rape</name>
    <dbReference type="NCBI Taxonomy" id="3708"/>
    <lineage>
        <taxon>Eukaryota</taxon>
        <taxon>Viridiplantae</taxon>
        <taxon>Streptophyta</taxon>
        <taxon>Embryophyta</taxon>
        <taxon>Tracheophyta</taxon>
        <taxon>Spermatophyta</taxon>
        <taxon>Magnoliopsida</taxon>
        <taxon>eudicotyledons</taxon>
        <taxon>Gunneridae</taxon>
        <taxon>Pentapetalae</taxon>
        <taxon>rosids</taxon>
        <taxon>malvids</taxon>
        <taxon>Brassicales</taxon>
        <taxon>Brassicaceae</taxon>
        <taxon>Brassiceae</taxon>
        <taxon>Brassica</taxon>
    </lineage>
</organism>
<name>A0A816HZB5_BRANA</name>
<reference evidence="1" key="1">
    <citation type="submission" date="2021-01" db="EMBL/GenBank/DDBJ databases">
        <authorList>
            <consortium name="Genoscope - CEA"/>
            <person name="William W."/>
        </authorList>
    </citation>
    <scope>NUCLEOTIDE SEQUENCE</scope>
</reference>
<gene>
    <name evidence="1" type="ORF">DARMORV10_C03P00580.1</name>
</gene>
<dbReference type="AlphaFoldDB" id="A0A816HZB5"/>
<evidence type="ECO:0000313" key="1">
    <source>
        <dbReference type="EMBL" id="CAF1696180.1"/>
    </source>
</evidence>
<dbReference type="EMBL" id="HG994367">
    <property type="protein sequence ID" value="CAF1696180.1"/>
    <property type="molecule type" value="Genomic_DNA"/>
</dbReference>